<organism evidence="1 2">
    <name type="scientific">Cenococcum geophilum 1.58</name>
    <dbReference type="NCBI Taxonomy" id="794803"/>
    <lineage>
        <taxon>Eukaryota</taxon>
        <taxon>Fungi</taxon>
        <taxon>Dikarya</taxon>
        <taxon>Ascomycota</taxon>
        <taxon>Pezizomycotina</taxon>
        <taxon>Dothideomycetes</taxon>
        <taxon>Pleosporomycetidae</taxon>
        <taxon>Gloniales</taxon>
        <taxon>Gloniaceae</taxon>
        <taxon>Cenococcum</taxon>
    </lineage>
</organism>
<gene>
    <name evidence="1" type="ORF">K441DRAFT_671889</name>
</gene>
<name>A0ACC8EKN7_9PEZI</name>
<accession>A0ACC8EKN7</accession>
<dbReference type="EMBL" id="KV748286">
    <property type="protein sequence ID" value="OCK86751.1"/>
    <property type="molecule type" value="Genomic_DNA"/>
</dbReference>
<dbReference type="Proteomes" id="UP000250078">
    <property type="component" value="Unassembled WGS sequence"/>
</dbReference>
<sequence length="63" mass="6932">MKNPDLLCPSVAAALRAYGYVLSSLDLGLANRLPYGRLLYLDHPLYAISYNYCVAIYALPSPP</sequence>
<evidence type="ECO:0000313" key="1">
    <source>
        <dbReference type="EMBL" id="OCK86751.1"/>
    </source>
</evidence>
<keyword evidence="2" id="KW-1185">Reference proteome</keyword>
<protein>
    <submittedName>
        <fullName evidence="1">Uncharacterized protein</fullName>
    </submittedName>
</protein>
<reference evidence="1 2" key="1">
    <citation type="journal article" date="2016" name="Nat. Commun.">
        <title>Ectomycorrhizal ecology is imprinted in the genome of the dominant symbiotic fungus Cenococcum geophilum.</title>
        <authorList>
            <consortium name="DOE Joint Genome Institute"/>
            <person name="Peter M."/>
            <person name="Kohler A."/>
            <person name="Ohm R.A."/>
            <person name="Kuo A."/>
            <person name="Krutzmann J."/>
            <person name="Morin E."/>
            <person name="Arend M."/>
            <person name="Barry K.W."/>
            <person name="Binder M."/>
            <person name="Choi C."/>
            <person name="Clum A."/>
            <person name="Copeland A."/>
            <person name="Grisel N."/>
            <person name="Haridas S."/>
            <person name="Kipfer T."/>
            <person name="LaButti K."/>
            <person name="Lindquist E."/>
            <person name="Lipzen A."/>
            <person name="Maire R."/>
            <person name="Meier B."/>
            <person name="Mihaltcheva S."/>
            <person name="Molinier V."/>
            <person name="Murat C."/>
            <person name="Poggeler S."/>
            <person name="Quandt C.A."/>
            <person name="Sperisen C."/>
            <person name="Tritt A."/>
            <person name="Tisserant E."/>
            <person name="Crous P.W."/>
            <person name="Henrissat B."/>
            <person name="Nehls U."/>
            <person name="Egli S."/>
            <person name="Spatafora J.W."/>
            <person name="Grigoriev I.V."/>
            <person name="Martin F.M."/>
        </authorList>
    </citation>
    <scope>NUCLEOTIDE SEQUENCE [LARGE SCALE GENOMIC DNA]</scope>
    <source>
        <strain evidence="1 2">1.58</strain>
    </source>
</reference>
<proteinExistence type="predicted"/>
<evidence type="ECO:0000313" key="2">
    <source>
        <dbReference type="Proteomes" id="UP000250078"/>
    </source>
</evidence>